<accession>A0AAV4W6M3</accession>
<evidence type="ECO:0000313" key="2">
    <source>
        <dbReference type="Proteomes" id="UP001054945"/>
    </source>
</evidence>
<protein>
    <submittedName>
        <fullName evidence="1">RNase H domain-containing protein</fullName>
    </submittedName>
</protein>
<dbReference type="EMBL" id="BPLR01015713">
    <property type="protein sequence ID" value="GIY78101.1"/>
    <property type="molecule type" value="Genomic_DNA"/>
</dbReference>
<sequence length="158" mass="18638">MTDPPLIAMGNSTVEVVEEMKYLGVLWDHTMFFYRHLKAVRQKTDYLTHRLSIIAAKLYSKKPSLLKRIYKGAIEPYILQPQQYTERFSPSDYEQVVDLWDSHPPLRKSIPFDLSEPFGSEIEIYTDGSGLVVLYYGQKIHSEMRDWKIMRRSFRQSL</sequence>
<organism evidence="1 2">
    <name type="scientific">Caerostris extrusa</name>
    <name type="common">Bark spider</name>
    <name type="synonym">Caerostris bankana</name>
    <dbReference type="NCBI Taxonomy" id="172846"/>
    <lineage>
        <taxon>Eukaryota</taxon>
        <taxon>Metazoa</taxon>
        <taxon>Ecdysozoa</taxon>
        <taxon>Arthropoda</taxon>
        <taxon>Chelicerata</taxon>
        <taxon>Arachnida</taxon>
        <taxon>Araneae</taxon>
        <taxon>Araneomorphae</taxon>
        <taxon>Entelegynae</taxon>
        <taxon>Araneoidea</taxon>
        <taxon>Araneidae</taxon>
        <taxon>Caerostris</taxon>
    </lineage>
</organism>
<reference evidence="1 2" key="1">
    <citation type="submission" date="2021-06" db="EMBL/GenBank/DDBJ databases">
        <title>Caerostris extrusa draft genome.</title>
        <authorList>
            <person name="Kono N."/>
            <person name="Arakawa K."/>
        </authorList>
    </citation>
    <scope>NUCLEOTIDE SEQUENCE [LARGE SCALE GENOMIC DNA]</scope>
</reference>
<evidence type="ECO:0000313" key="1">
    <source>
        <dbReference type="EMBL" id="GIY78101.1"/>
    </source>
</evidence>
<proteinExistence type="predicted"/>
<comment type="caution">
    <text evidence="1">The sequence shown here is derived from an EMBL/GenBank/DDBJ whole genome shotgun (WGS) entry which is preliminary data.</text>
</comment>
<dbReference type="AlphaFoldDB" id="A0AAV4W6M3"/>
<gene>
    <name evidence="1" type="primary">R1A1-elementORF2_552</name>
    <name evidence="1" type="ORF">CEXT_566251</name>
</gene>
<name>A0AAV4W6M3_CAEEX</name>
<keyword evidence="2" id="KW-1185">Reference proteome</keyword>
<dbReference type="Proteomes" id="UP001054945">
    <property type="component" value="Unassembled WGS sequence"/>
</dbReference>